<feature type="transmembrane region" description="Helical" evidence="1">
    <location>
        <begin position="44"/>
        <end position="69"/>
    </location>
</feature>
<protein>
    <submittedName>
        <fullName evidence="2">Uncharacterized protein</fullName>
    </submittedName>
</protein>
<keyword evidence="1" id="KW-1133">Transmembrane helix</keyword>
<dbReference type="EMBL" id="BLEV01000002">
    <property type="protein sequence ID" value="GEU05787.1"/>
    <property type="molecule type" value="Genomic_DNA"/>
</dbReference>
<keyword evidence="1" id="KW-0472">Membrane</keyword>
<feature type="transmembrane region" description="Helical" evidence="1">
    <location>
        <begin position="75"/>
        <end position="96"/>
    </location>
</feature>
<proteinExistence type="predicted"/>
<dbReference type="EMBL" id="BLEU01000001">
    <property type="protein sequence ID" value="GET95815.1"/>
    <property type="molecule type" value="Genomic_DNA"/>
</dbReference>
<organism evidence="2">
    <name type="scientific">Bacillus anthracis</name>
    <name type="common">anthrax bacterium</name>
    <dbReference type="NCBI Taxonomy" id="1392"/>
    <lineage>
        <taxon>Bacteria</taxon>
        <taxon>Bacillati</taxon>
        <taxon>Bacillota</taxon>
        <taxon>Bacilli</taxon>
        <taxon>Bacillales</taxon>
        <taxon>Bacillaceae</taxon>
        <taxon>Bacillus</taxon>
        <taxon>Bacillus cereus group</taxon>
    </lineage>
</organism>
<evidence type="ECO:0000313" key="3">
    <source>
        <dbReference type="EMBL" id="GEU05787.1"/>
    </source>
</evidence>
<name>A0A640L307_BACAN</name>
<evidence type="ECO:0000313" key="2">
    <source>
        <dbReference type="EMBL" id="GET95815.1"/>
    </source>
</evidence>
<gene>
    <name evidence="2" type="ORF">DB1_00370</name>
    <name evidence="3" type="ORF">HG1_12730</name>
</gene>
<keyword evidence="1" id="KW-0812">Transmembrane</keyword>
<reference evidence="2" key="2">
    <citation type="submission" date="2019-12" db="EMBL/GenBank/DDBJ databases">
        <authorList>
            <person name="Hoang T.H.H."/>
            <person name="Okutani A."/>
        </authorList>
    </citation>
    <scope>NUCLEOTIDE SEQUENCE</scope>
    <source>
        <strain evidence="2">DB</strain>
        <strain evidence="3">HG</strain>
    </source>
</reference>
<sequence length="119" mass="13586">MIIVMQAIKKWLPFLSNTNEYEIKQSSFLVDTLFLALTSNHKSILGSIILSFVFMECVFHASGLLQFIVQFGGNAPIIVTISLLLLYIPYCILSFLQTLWTTNYFKQQSYALTRSIPKP</sequence>
<reference evidence="2" key="1">
    <citation type="submission" date="2019-12" db="EMBL/GenBank/DDBJ databases">
        <title>Epidemiological and comparative genomic analysis of Bacillus anthracis isolated from northern Vietnam.</title>
        <authorList>
            <person name="Hoang T.T.H."/>
            <person name="Dang D.A."/>
            <person name="Pham M.H."/>
            <person name="Luong M.H."/>
            <person name="Tran N.D."/>
            <person name="Nguyen T.H."/>
            <person name="Nguyen T.T."/>
            <person name="Inoue S."/>
            <person name="Morikawa S."/>
            <person name="Okutani A."/>
        </authorList>
    </citation>
    <scope>NUCLEOTIDE SEQUENCE</scope>
    <source>
        <strain evidence="2">DB</strain>
        <strain evidence="3">HG</strain>
    </source>
</reference>
<accession>A0A640L307</accession>
<comment type="caution">
    <text evidence="2">The sequence shown here is derived from an EMBL/GenBank/DDBJ whole genome shotgun (WGS) entry which is preliminary data.</text>
</comment>
<dbReference type="AlphaFoldDB" id="A0A640L307"/>
<evidence type="ECO:0000256" key="1">
    <source>
        <dbReference type="SAM" id="Phobius"/>
    </source>
</evidence>